<accession>A0A1F6XL10</accession>
<dbReference type="Proteomes" id="UP000176629">
    <property type="component" value="Unassembled WGS sequence"/>
</dbReference>
<sequence>MAYSPFARSKITLFCLIVFFLILGAKLFLLQIVHGKTYSESADRQYVTPKGDIYERGTIFFQNKSVGGKDGQLIAAATQVTGYKMAINPTKIQDKESVYKKLSKIIILDQDDFILKAIKADDPYEEVAHHLSKEKADAVTAMKIPGVTIYKEKWRFYPGDNLASHLLGLVGYKGNTLGGRYGLERQYDSLLTKNGDNPYINFFAEVFSNINKALFDSDEKTGDIVTTIEPSVQGYLEKKLTEVKEKYKTDSIGGIIMNPTDGSIYALSVKPDFDLNNFSQEKESSIFSNPIVENVFEFGSVVKPLNMASALDAGVVTPETTYDDKGEVIVEKHEIFNFDKKGRGPGTTMQDVLNQSLNTGMVFVEKKLGKERLREYLLSYGIKDKTGIDLPNETSGLVSNILTSPREIEYANAAFGQGIALTPIGLIRALASISNGGNLVVPHVVKEIKYDDGSKKVFSYPTTRTKISKETSEKITSMLVTVMDKGLKASLEHFSIAVKTGTAQVADKTTGGYYKDRHTHSFVGYFPAYDPKFIIFLYAINPKGVEYSATTWTQPFLDITKFLLNYYEIPPDR</sequence>
<dbReference type="Pfam" id="PF00905">
    <property type="entry name" value="Transpeptidase"/>
    <property type="match status" value="1"/>
</dbReference>
<evidence type="ECO:0008006" key="7">
    <source>
        <dbReference type="Google" id="ProtNLM"/>
    </source>
</evidence>
<evidence type="ECO:0000259" key="4">
    <source>
        <dbReference type="Pfam" id="PF03717"/>
    </source>
</evidence>
<dbReference type="GO" id="GO:0071555">
    <property type="term" value="P:cell wall organization"/>
    <property type="evidence" value="ECO:0007669"/>
    <property type="project" value="TreeGrafter"/>
</dbReference>
<dbReference type="InterPro" id="IPR005311">
    <property type="entry name" value="PBP_dimer"/>
</dbReference>
<keyword evidence="2" id="KW-0472">Membrane</keyword>
<dbReference type="EMBL" id="MFUX01000005">
    <property type="protein sequence ID" value="OGI94859.1"/>
    <property type="molecule type" value="Genomic_DNA"/>
</dbReference>
<organism evidence="5 6">
    <name type="scientific">Candidatus Nomurabacteria bacterium RIFCSPLOWO2_01_FULL_40_18</name>
    <dbReference type="NCBI Taxonomy" id="1801773"/>
    <lineage>
        <taxon>Bacteria</taxon>
        <taxon>Candidatus Nomuraibacteriota</taxon>
    </lineage>
</organism>
<dbReference type="SUPFAM" id="SSF56519">
    <property type="entry name" value="Penicillin binding protein dimerisation domain"/>
    <property type="match status" value="1"/>
</dbReference>
<gene>
    <name evidence="5" type="ORF">A3A03_00920</name>
</gene>
<dbReference type="InterPro" id="IPR012338">
    <property type="entry name" value="Beta-lactam/transpept-like"/>
</dbReference>
<dbReference type="STRING" id="1801773.A3A03_00920"/>
<evidence type="ECO:0000256" key="1">
    <source>
        <dbReference type="ARBA" id="ARBA00004370"/>
    </source>
</evidence>
<dbReference type="GO" id="GO:0008658">
    <property type="term" value="F:penicillin binding"/>
    <property type="evidence" value="ECO:0007669"/>
    <property type="project" value="InterPro"/>
</dbReference>
<dbReference type="Gene3D" id="3.30.450.330">
    <property type="match status" value="1"/>
</dbReference>
<evidence type="ECO:0000313" key="6">
    <source>
        <dbReference type="Proteomes" id="UP000176629"/>
    </source>
</evidence>
<evidence type="ECO:0000313" key="5">
    <source>
        <dbReference type="EMBL" id="OGI94859.1"/>
    </source>
</evidence>
<comment type="caution">
    <text evidence="5">The sequence shown here is derived from an EMBL/GenBank/DDBJ whole genome shotgun (WGS) entry which is preliminary data.</text>
</comment>
<proteinExistence type="predicted"/>
<evidence type="ECO:0000259" key="3">
    <source>
        <dbReference type="Pfam" id="PF00905"/>
    </source>
</evidence>
<dbReference type="AlphaFoldDB" id="A0A1F6XL10"/>
<dbReference type="Gene3D" id="3.90.1310.10">
    <property type="entry name" value="Penicillin-binding protein 2a (Domain 2)"/>
    <property type="match status" value="1"/>
</dbReference>
<comment type="subcellular location">
    <subcellularLocation>
        <location evidence="1">Membrane</location>
    </subcellularLocation>
</comment>
<dbReference type="Gene3D" id="3.40.710.10">
    <property type="entry name" value="DD-peptidase/beta-lactamase superfamily"/>
    <property type="match status" value="1"/>
</dbReference>
<evidence type="ECO:0000256" key="2">
    <source>
        <dbReference type="ARBA" id="ARBA00023136"/>
    </source>
</evidence>
<protein>
    <recommendedName>
        <fullName evidence="7">Penicillin-binding protein transpeptidase domain-containing protein</fullName>
    </recommendedName>
</protein>
<reference evidence="5 6" key="1">
    <citation type="journal article" date="2016" name="Nat. Commun.">
        <title>Thousands of microbial genomes shed light on interconnected biogeochemical processes in an aquifer system.</title>
        <authorList>
            <person name="Anantharaman K."/>
            <person name="Brown C.T."/>
            <person name="Hug L.A."/>
            <person name="Sharon I."/>
            <person name="Castelle C.J."/>
            <person name="Probst A.J."/>
            <person name="Thomas B.C."/>
            <person name="Singh A."/>
            <person name="Wilkins M.J."/>
            <person name="Karaoz U."/>
            <person name="Brodie E.L."/>
            <person name="Williams K.H."/>
            <person name="Hubbard S.S."/>
            <person name="Banfield J.F."/>
        </authorList>
    </citation>
    <scope>NUCLEOTIDE SEQUENCE [LARGE SCALE GENOMIC DNA]</scope>
</reference>
<dbReference type="InterPro" id="IPR036138">
    <property type="entry name" value="PBP_dimer_sf"/>
</dbReference>
<feature type="domain" description="Penicillin-binding protein dimerisation" evidence="4">
    <location>
        <begin position="71"/>
        <end position="191"/>
    </location>
</feature>
<dbReference type="SUPFAM" id="SSF56601">
    <property type="entry name" value="beta-lactamase/transpeptidase-like"/>
    <property type="match status" value="1"/>
</dbReference>
<dbReference type="GO" id="GO:0005886">
    <property type="term" value="C:plasma membrane"/>
    <property type="evidence" value="ECO:0007669"/>
    <property type="project" value="TreeGrafter"/>
</dbReference>
<feature type="domain" description="Penicillin-binding protein transpeptidase" evidence="3">
    <location>
        <begin position="255"/>
        <end position="546"/>
    </location>
</feature>
<dbReference type="InterPro" id="IPR050515">
    <property type="entry name" value="Beta-lactam/transpept"/>
</dbReference>
<dbReference type="InterPro" id="IPR001460">
    <property type="entry name" value="PCN-bd_Tpept"/>
</dbReference>
<name>A0A1F6XL10_9BACT</name>
<dbReference type="Pfam" id="PF03717">
    <property type="entry name" value="PBP_dimer"/>
    <property type="match status" value="1"/>
</dbReference>
<dbReference type="PANTHER" id="PTHR30627:SF1">
    <property type="entry name" value="PEPTIDOGLYCAN D,D-TRANSPEPTIDASE FTSI"/>
    <property type="match status" value="1"/>
</dbReference>
<dbReference type="PANTHER" id="PTHR30627">
    <property type="entry name" value="PEPTIDOGLYCAN D,D-TRANSPEPTIDASE"/>
    <property type="match status" value="1"/>
</dbReference>